<dbReference type="InterPro" id="IPR008979">
    <property type="entry name" value="Galactose-bd-like_sf"/>
</dbReference>
<dbReference type="PANTHER" id="PTHR11452:SF75">
    <property type="entry name" value="ALPHA-GALACTOSIDASE MEL1"/>
    <property type="match status" value="1"/>
</dbReference>
<dbReference type="PROSITE" id="PS51318">
    <property type="entry name" value="TAT"/>
    <property type="match status" value="1"/>
</dbReference>
<comment type="similarity">
    <text evidence="1 5">Belongs to the glycosyl hydrolase 27 family.</text>
</comment>
<dbReference type="InterPro" id="IPR013785">
    <property type="entry name" value="Aldolase_TIM"/>
</dbReference>
<sequence>MRHLPSRTTRTSRRRVIGALTAGLLCAAGVTVPAAAQSPESAQAPTAGARAGNDLALTPPMGFNNWNSTHCRAEFNEEMVKGIADIFVEKGLREAGYEFVNLDDCWAKPQRNADGKLEADPVRFPNGIAAVADYVHSKGLKLGIYTSAGTKTCDSVGLPGALGHEYSDARQFADWGVDYLKYDNCNNQGVDAKERYTTMRDALAATGRPIVYSICEWGQNKPWEWAAGLGNLWRTTGDINDSWSSMLSIMKQNLPLAAAAGPGHWNDPDMLEVGNGGMTDTEYRTHFSMWSVMAAPLLIGSDLRTATPETYRILSNQEVIAVDQDPLGKQGTVLSSEGGRWVVAKEMRDGSRAVALFNETGSAQRISTTAAAAGLPGADAYTVRDLWAHTTRNTAGGLSATVPAHGTVMLRVAADRHWAAYPPAVELALDGSPLVEAGRTAQLTTTVTDLGRTPAVQASAALTGPSGWRIAADSATTAPALPTGRALATHWRVTAPPGTATGTYDLTLTAQYRSPTGQRVRSVVPFQAHVVVAPPAGGSYVSDLPQLTASNGYGPVEKDTSNGESAAGDGHPLTIGGEVYAKGLGVHAASAVEYYTGGACATVTARVGVDDEKGAKGSVAFEIWADGTKAASTGVLTNAMAAQPVSADVSGAQVVRLVVTDGGDGVDSDHGDWADLRITC</sequence>
<dbReference type="InterPro" id="IPR006311">
    <property type="entry name" value="TAT_signal"/>
</dbReference>
<evidence type="ECO:0000259" key="7">
    <source>
        <dbReference type="SMART" id="SM00776"/>
    </source>
</evidence>
<dbReference type="Proteomes" id="UP001235744">
    <property type="component" value="Chromosome"/>
</dbReference>
<dbReference type="CDD" id="cd14792">
    <property type="entry name" value="GH27"/>
    <property type="match status" value="1"/>
</dbReference>
<keyword evidence="9" id="KW-1185">Reference proteome</keyword>
<reference evidence="8 9" key="1">
    <citation type="submission" date="2023-03" db="EMBL/GenBank/DDBJ databases">
        <title>Isolation and description of six Streptomyces strains from soil environments, able to metabolize different microbial glucans.</title>
        <authorList>
            <person name="Widen T."/>
            <person name="Larsbrink J."/>
        </authorList>
    </citation>
    <scope>NUCLEOTIDE SEQUENCE [LARGE SCALE GENOMIC DNA]</scope>
    <source>
        <strain evidence="8 9">Alt2</strain>
    </source>
</reference>
<evidence type="ECO:0000256" key="6">
    <source>
        <dbReference type="SAM" id="SignalP"/>
    </source>
</evidence>
<comment type="catalytic activity">
    <reaction evidence="5">
        <text>Hydrolysis of terminal, non-reducing alpha-D-galactose residues in alpha-D-galactosides, including galactose oligosaccharides, galactomannans and galactolipids.</text>
        <dbReference type="EC" id="3.2.1.22"/>
    </reaction>
</comment>
<dbReference type="SUPFAM" id="SSF51445">
    <property type="entry name" value="(Trans)glycosidases"/>
    <property type="match status" value="1"/>
</dbReference>
<dbReference type="InterPro" id="IPR013780">
    <property type="entry name" value="Glyco_hydro_b"/>
</dbReference>
<protein>
    <recommendedName>
        <fullName evidence="5">Alpha-galactosidase</fullName>
        <ecNumber evidence="5">3.2.1.22</ecNumber>
    </recommendedName>
    <alternativeName>
        <fullName evidence="5">Melibiase</fullName>
    </alternativeName>
</protein>
<dbReference type="Pfam" id="PF16499">
    <property type="entry name" value="Melibiase_2"/>
    <property type="match status" value="1"/>
</dbReference>
<name>A0ABY9J1D0_9ACTN</name>
<dbReference type="EMBL" id="CP120988">
    <property type="protein sequence ID" value="WLQ60844.1"/>
    <property type="molecule type" value="Genomic_DNA"/>
</dbReference>
<dbReference type="Pfam" id="PF08305">
    <property type="entry name" value="NPCBM"/>
    <property type="match status" value="1"/>
</dbReference>
<evidence type="ECO:0000256" key="2">
    <source>
        <dbReference type="ARBA" id="ARBA00022729"/>
    </source>
</evidence>
<dbReference type="PANTHER" id="PTHR11452">
    <property type="entry name" value="ALPHA-GALACTOSIDASE/ALPHA-N-ACETYLGALACTOSAMINIDASE"/>
    <property type="match status" value="1"/>
</dbReference>
<evidence type="ECO:0000256" key="3">
    <source>
        <dbReference type="ARBA" id="ARBA00022801"/>
    </source>
</evidence>
<dbReference type="InterPro" id="IPR017853">
    <property type="entry name" value="GH"/>
</dbReference>
<organism evidence="8 9">
    <name type="scientific">Streptomyces poriferorum</name>
    <dbReference type="NCBI Taxonomy" id="2798799"/>
    <lineage>
        <taxon>Bacteria</taxon>
        <taxon>Bacillati</taxon>
        <taxon>Actinomycetota</taxon>
        <taxon>Actinomycetes</taxon>
        <taxon>Kitasatosporales</taxon>
        <taxon>Streptomycetaceae</taxon>
        <taxon>Streptomyces</taxon>
    </lineage>
</organism>
<dbReference type="Pfam" id="PF10633">
    <property type="entry name" value="NPCBM_assoc"/>
    <property type="match status" value="1"/>
</dbReference>
<dbReference type="SMART" id="SM00776">
    <property type="entry name" value="NPCBM"/>
    <property type="match status" value="1"/>
</dbReference>
<dbReference type="Gene3D" id="3.20.20.70">
    <property type="entry name" value="Aldolase class I"/>
    <property type="match status" value="1"/>
</dbReference>
<dbReference type="RefSeq" id="WP_306068989.1">
    <property type="nucleotide sequence ID" value="NZ_CP120988.1"/>
</dbReference>
<dbReference type="InterPro" id="IPR000111">
    <property type="entry name" value="Glyco_hydro_27/36_CS"/>
</dbReference>
<dbReference type="SUPFAM" id="SSF51011">
    <property type="entry name" value="Glycosyl hydrolase domain"/>
    <property type="match status" value="1"/>
</dbReference>
<feature type="signal peptide" evidence="6">
    <location>
        <begin position="1"/>
        <end position="36"/>
    </location>
</feature>
<dbReference type="InterPro" id="IPR013222">
    <property type="entry name" value="Glyco_hyd_98_carb-bd"/>
</dbReference>
<evidence type="ECO:0000256" key="5">
    <source>
        <dbReference type="RuleBase" id="RU361168"/>
    </source>
</evidence>
<dbReference type="SUPFAM" id="SSF49785">
    <property type="entry name" value="Galactose-binding domain-like"/>
    <property type="match status" value="1"/>
</dbReference>
<evidence type="ECO:0000256" key="1">
    <source>
        <dbReference type="ARBA" id="ARBA00009743"/>
    </source>
</evidence>
<feature type="domain" description="Glycosyl hydrolase family 98 putative carbohydrate-binding module" evidence="7">
    <location>
        <begin position="535"/>
        <end position="680"/>
    </location>
</feature>
<evidence type="ECO:0000313" key="9">
    <source>
        <dbReference type="Proteomes" id="UP001235744"/>
    </source>
</evidence>
<keyword evidence="2 6" id="KW-0732">Signal</keyword>
<dbReference type="InterPro" id="IPR018905">
    <property type="entry name" value="A-galactase_NEW3"/>
</dbReference>
<dbReference type="InterPro" id="IPR041233">
    <property type="entry name" value="Melibiase_C"/>
</dbReference>
<feature type="chain" id="PRO_5046841683" description="Alpha-galactosidase" evidence="6">
    <location>
        <begin position="37"/>
        <end position="680"/>
    </location>
</feature>
<dbReference type="InterPro" id="IPR038637">
    <property type="entry name" value="NPCBM_sf"/>
</dbReference>
<dbReference type="Gene3D" id="2.60.120.1060">
    <property type="entry name" value="NPCBM/NEW2 domain"/>
    <property type="match status" value="1"/>
</dbReference>
<dbReference type="PRINTS" id="PR00740">
    <property type="entry name" value="GLHYDRLASE27"/>
</dbReference>
<dbReference type="PROSITE" id="PS00512">
    <property type="entry name" value="ALPHA_GALACTOSIDASE"/>
    <property type="match status" value="1"/>
</dbReference>
<accession>A0ABY9J1D0</accession>
<keyword evidence="3 5" id="KW-0378">Hydrolase</keyword>
<evidence type="ECO:0000256" key="4">
    <source>
        <dbReference type="ARBA" id="ARBA00023295"/>
    </source>
</evidence>
<proteinExistence type="inferred from homology"/>
<dbReference type="EC" id="3.2.1.22" evidence="5"/>
<keyword evidence="4 5" id="KW-0326">Glycosidase</keyword>
<dbReference type="Gene3D" id="2.60.40.1180">
    <property type="entry name" value="Golgi alpha-mannosidase II"/>
    <property type="match status" value="1"/>
</dbReference>
<gene>
    <name evidence="8" type="ORF">P8A19_37850</name>
</gene>
<evidence type="ECO:0000313" key="8">
    <source>
        <dbReference type="EMBL" id="WLQ60844.1"/>
    </source>
</evidence>
<dbReference type="InterPro" id="IPR002241">
    <property type="entry name" value="Glyco_hydro_27"/>
</dbReference>
<dbReference type="Pfam" id="PF17801">
    <property type="entry name" value="Melibiase_C"/>
    <property type="match status" value="1"/>
</dbReference>
<keyword evidence="5" id="KW-1015">Disulfide bond</keyword>